<protein>
    <submittedName>
        <fullName evidence="1">Uncharacterized protein</fullName>
    </submittedName>
</protein>
<gene>
    <name evidence="1" type="ORF">BWK73_25125</name>
</gene>
<reference evidence="1 2" key="1">
    <citation type="submission" date="2017-01" db="EMBL/GenBank/DDBJ databases">
        <title>Novel large sulfur bacteria in the metagenomes of groundwater-fed chemosynthetic microbial mats in the Lake Huron basin.</title>
        <authorList>
            <person name="Sharrar A.M."/>
            <person name="Flood B.E."/>
            <person name="Bailey J.V."/>
            <person name="Jones D.S."/>
            <person name="Biddanda B."/>
            <person name="Ruberg S.A."/>
            <person name="Marcus D.N."/>
            <person name="Dick G.J."/>
        </authorList>
    </citation>
    <scope>NUCLEOTIDE SEQUENCE [LARGE SCALE GENOMIC DNA]</scope>
    <source>
        <strain evidence="1">A8</strain>
    </source>
</reference>
<evidence type="ECO:0000313" key="2">
    <source>
        <dbReference type="Proteomes" id="UP000192491"/>
    </source>
</evidence>
<comment type="caution">
    <text evidence="1">The sequence shown here is derived from an EMBL/GenBank/DDBJ whole genome shotgun (WGS) entry which is preliminary data.</text>
</comment>
<proteinExistence type="predicted"/>
<evidence type="ECO:0000313" key="1">
    <source>
        <dbReference type="EMBL" id="OQX08531.1"/>
    </source>
</evidence>
<dbReference type="AlphaFoldDB" id="A0A1Y1QLF9"/>
<accession>A0A1Y1QLF9</accession>
<dbReference type="Proteomes" id="UP000192491">
    <property type="component" value="Unassembled WGS sequence"/>
</dbReference>
<name>A0A1Y1QLF9_9GAMM</name>
<dbReference type="EMBL" id="MTEJ01000172">
    <property type="protein sequence ID" value="OQX08531.1"/>
    <property type="molecule type" value="Genomic_DNA"/>
</dbReference>
<sequence length="59" mass="6923">MLEQKIIVINTSPLIALVAAWGTRLSRCLAYMLRYMFRLRWQKKFAGVVTRQFSPIAKH</sequence>
<organism evidence="1 2">
    <name type="scientific">Thiothrix lacustris</name>
    <dbReference type="NCBI Taxonomy" id="525917"/>
    <lineage>
        <taxon>Bacteria</taxon>
        <taxon>Pseudomonadati</taxon>
        <taxon>Pseudomonadota</taxon>
        <taxon>Gammaproteobacteria</taxon>
        <taxon>Thiotrichales</taxon>
        <taxon>Thiotrichaceae</taxon>
        <taxon>Thiothrix</taxon>
    </lineage>
</organism>